<dbReference type="EMBL" id="JACKVK010000001">
    <property type="protein sequence ID" value="MCV7419270.1"/>
    <property type="molecule type" value="Genomic_DNA"/>
</dbReference>
<dbReference type="SMART" id="SM00903">
    <property type="entry name" value="Flavin_Reduct"/>
    <property type="match status" value="1"/>
</dbReference>
<dbReference type="InterPro" id="IPR012349">
    <property type="entry name" value="Split_barrel_FMN-bd"/>
</dbReference>
<sequence>MKLDAVPSDPAALRVLFAQIPQSVVALCGLDASGTPHGVAASSFTPISLEPPLVSVAMAETSTTWPTLRRMPRVGVSLLSHSQADTCRTLAAKGRDRFANLRWSSTVGSSAVFVDGAADGREPLIFHGSGFRRLAAIRPQGIQ</sequence>
<keyword evidence="2" id="KW-0560">Oxidoreductase</keyword>
<evidence type="ECO:0000259" key="3">
    <source>
        <dbReference type="SMART" id="SM00903"/>
    </source>
</evidence>
<evidence type="ECO:0000313" key="5">
    <source>
        <dbReference type="Proteomes" id="UP001141629"/>
    </source>
</evidence>
<dbReference type="SUPFAM" id="SSF50475">
    <property type="entry name" value="FMN-binding split barrel"/>
    <property type="match status" value="1"/>
</dbReference>
<dbReference type="RefSeq" id="WP_263994015.1">
    <property type="nucleotide sequence ID" value="NZ_JACKVK010000001.1"/>
</dbReference>
<evidence type="ECO:0000313" key="4">
    <source>
        <dbReference type="EMBL" id="MCV7419270.1"/>
    </source>
</evidence>
<accession>A0A9X3BRS1</accession>
<reference evidence="4" key="2">
    <citation type="journal article" date="2022" name="BMC Genomics">
        <title>Comparative genome analysis of mycobacteria focusing on tRNA and non-coding RNA.</title>
        <authorList>
            <person name="Behra P.R.K."/>
            <person name="Pettersson B.M.F."/>
            <person name="Ramesh M."/>
            <person name="Das S."/>
            <person name="Dasgupta S."/>
            <person name="Kirsebom L.A."/>
        </authorList>
    </citation>
    <scope>NUCLEOTIDE SEQUENCE</scope>
    <source>
        <strain evidence="4">DSM 44838</strain>
    </source>
</reference>
<evidence type="ECO:0000256" key="1">
    <source>
        <dbReference type="ARBA" id="ARBA00008898"/>
    </source>
</evidence>
<dbReference type="PANTHER" id="PTHR30466:SF11">
    <property type="entry name" value="FLAVIN-DEPENDENT MONOOXYGENASE, REDUCTASE SUBUNIT HSAB"/>
    <property type="match status" value="1"/>
</dbReference>
<comment type="similarity">
    <text evidence="1">Belongs to the non-flavoprotein flavin reductase family.</text>
</comment>
<dbReference type="Gene3D" id="2.30.110.10">
    <property type="entry name" value="Electron Transport, Fmn-binding Protein, Chain A"/>
    <property type="match status" value="1"/>
</dbReference>
<evidence type="ECO:0000256" key="2">
    <source>
        <dbReference type="ARBA" id="ARBA00023002"/>
    </source>
</evidence>
<name>A0A9X3BRS1_9MYCO</name>
<reference evidence="4" key="1">
    <citation type="submission" date="2020-07" db="EMBL/GenBank/DDBJ databases">
        <authorList>
            <person name="Pettersson B.M.F."/>
            <person name="Behra P.R.K."/>
            <person name="Ramesh M."/>
            <person name="Das S."/>
            <person name="Dasgupta S."/>
            <person name="Kirsebom L.A."/>
        </authorList>
    </citation>
    <scope>NUCLEOTIDE SEQUENCE</scope>
    <source>
        <strain evidence="4">DSM 44838</strain>
    </source>
</reference>
<dbReference type="Pfam" id="PF01613">
    <property type="entry name" value="Flavin_Reduct"/>
    <property type="match status" value="1"/>
</dbReference>
<dbReference type="GO" id="GO:0010181">
    <property type="term" value="F:FMN binding"/>
    <property type="evidence" value="ECO:0007669"/>
    <property type="project" value="InterPro"/>
</dbReference>
<comment type="caution">
    <text evidence="4">The sequence shown here is derived from an EMBL/GenBank/DDBJ whole genome shotgun (WGS) entry which is preliminary data.</text>
</comment>
<keyword evidence="5" id="KW-1185">Reference proteome</keyword>
<feature type="domain" description="Flavin reductase like" evidence="3">
    <location>
        <begin position="17"/>
        <end position="133"/>
    </location>
</feature>
<proteinExistence type="inferred from homology"/>
<dbReference type="InterPro" id="IPR002563">
    <property type="entry name" value="Flavin_Rdtase-like_dom"/>
</dbReference>
<dbReference type="AlphaFoldDB" id="A0A9X3BRS1"/>
<gene>
    <name evidence="4" type="ORF">H7K45_01835</name>
</gene>
<dbReference type="InterPro" id="IPR050268">
    <property type="entry name" value="NADH-dep_flavin_reductase"/>
</dbReference>
<protein>
    <submittedName>
        <fullName evidence="4">Flavin reductase family protein</fullName>
    </submittedName>
</protein>
<dbReference type="GO" id="GO:0042602">
    <property type="term" value="F:riboflavin reductase (NADPH) activity"/>
    <property type="evidence" value="ECO:0007669"/>
    <property type="project" value="TreeGrafter"/>
</dbReference>
<dbReference type="PANTHER" id="PTHR30466">
    <property type="entry name" value="FLAVIN REDUCTASE"/>
    <property type="match status" value="1"/>
</dbReference>
<organism evidence="4 5">
    <name type="scientific">Mycobacterium yunnanensis</name>
    <dbReference type="NCBI Taxonomy" id="368477"/>
    <lineage>
        <taxon>Bacteria</taxon>
        <taxon>Bacillati</taxon>
        <taxon>Actinomycetota</taxon>
        <taxon>Actinomycetes</taxon>
        <taxon>Mycobacteriales</taxon>
        <taxon>Mycobacteriaceae</taxon>
        <taxon>Mycobacterium</taxon>
    </lineage>
</organism>
<dbReference type="Proteomes" id="UP001141629">
    <property type="component" value="Unassembled WGS sequence"/>
</dbReference>